<evidence type="ECO:0000256" key="1">
    <source>
        <dbReference type="SAM" id="Phobius"/>
    </source>
</evidence>
<sequence>MPSWPSGGKKAQAVLLGVAIPTGTIAGTQLAFFMARFYGGHRKGHVTAIPD</sequence>
<keyword evidence="1" id="KW-0812">Transmembrane</keyword>
<evidence type="ECO:0000313" key="3">
    <source>
        <dbReference type="Proteomes" id="UP000464658"/>
    </source>
</evidence>
<protein>
    <submittedName>
        <fullName evidence="2">Uncharacterized protein</fullName>
    </submittedName>
</protein>
<name>A0A5S9MGJ4_BACIA</name>
<keyword evidence="1" id="KW-1133">Transmembrane helix</keyword>
<dbReference type="AlphaFoldDB" id="A0A5S9MGJ4"/>
<reference evidence="2 3" key="1">
    <citation type="submission" date="2019-12" db="EMBL/GenBank/DDBJ databases">
        <title>Full genome sequence of a Bacillus safensis strain isolated from commercially available natto in Indonesia.</title>
        <authorList>
            <person name="Yoshida M."/>
            <person name="Uomi M."/>
            <person name="Waturangi D."/>
            <person name="Ekaputri J.J."/>
            <person name="Setiamarga D.H.E."/>
        </authorList>
    </citation>
    <scope>NUCLEOTIDE SEQUENCE [LARGE SCALE GENOMIC DNA]</scope>
    <source>
        <strain evidence="2 3">IDN1</strain>
    </source>
</reference>
<organism evidence="2 3">
    <name type="scientific">Bacillus safensis</name>
    <dbReference type="NCBI Taxonomy" id="561879"/>
    <lineage>
        <taxon>Bacteria</taxon>
        <taxon>Bacillati</taxon>
        <taxon>Bacillota</taxon>
        <taxon>Bacilli</taxon>
        <taxon>Bacillales</taxon>
        <taxon>Bacillaceae</taxon>
        <taxon>Bacillus</taxon>
    </lineage>
</organism>
<gene>
    <name evidence="2" type="ORF">BsIDN1_53800</name>
</gene>
<evidence type="ECO:0000313" key="2">
    <source>
        <dbReference type="EMBL" id="BBP91762.1"/>
    </source>
</evidence>
<dbReference type="EMBL" id="AP021906">
    <property type="protein sequence ID" value="BBP91762.1"/>
    <property type="molecule type" value="Genomic_DNA"/>
</dbReference>
<dbReference type="Proteomes" id="UP000464658">
    <property type="component" value="Chromosome"/>
</dbReference>
<proteinExistence type="predicted"/>
<accession>A0A5S9MGJ4</accession>
<feature type="transmembrane region" description="Helical" evidence="1">
    <location>
        <begin position="12"/>
        <end position="35"/>
    </location>
</feature>
<keyword evidence="1" id="KW-0472">Membrane</keyword>